<dbReference type="PATRIC" id="fig|929558.5.peg.2006"/>
<sequence>MSTIIYSPKIVANELLLTEDESIELLGGFIEQAYGFKNEIYESLAENAEMENFYSLTDKLYSGAKILSIRNMQESLESIKSSTQRAQIMQSLEIFYAQIDELKNNFVKESDIKIENKVENKSNKHNLKESYSTIEEVEEDVQKILKIARESNDDSDWKLYASLVLDTMHKYDNFDKAIAVSEEFFSIAKDVSVIYESAVINYAQMKKMNNELDEAIVLYKEALELMTKRDAGAEAIIFETKILITIYIHKGYIKEAESLEETYIQWCKRSFRTSIYYSKKLIDLANVYKYNKYFSRAIKLYEEAIEILRNDSEKISHDMNATTNSYTSLLRTLADLYQSTDQNDKELKIYIELAQVVDILYQELPDENLAIYLHSFILLGNQYYMQTQFYKAIKVFEKRYSITKELYSTHHLKGKDTHLQSISFLAKVYRGYQMPEEAAMLEQEAAEISTNFTE</sequence>
<dbReference type="InterPro" id="IPR019734">
    <property type="entry name" value="TPR_rpt"/>
</dbReference>
<keyword evidence="3" id="KW-1185">Reference proteome</keyword>
<accession>B6BJ23</accession>
<organism evidence="2 3">
    <name type="scientific">Sulfurimonas gotlandica (strain DSM 19862 / JCM 16533 / GD1)</name>
    <dbReference type="NCBI Taxonomy" id="929558"/>
    <lineage>
        <taxon>Bacteria</taxon>
        <taxon>Pseudomonadati</taxon>
        <taxon>Campylobacterota</taxon>
        <taxon>Epsilonproteobacteria</taxon>
        <taxon>Campylobacterales</taxon>
        <taxon>Sulfurimonadaceae</taxon>
        <taxon>Sulfurimonas</taxon>
    </lineage>
</organism>
<dbReference type="Gene3D" id="1.25.40.10">
    <property type="entry name" value="Tetratricopeptide repeat domain"/>
    <property type="match status" value="1"/>
</dbReference>
<protein>
    <submittedName>
        <fullName evidence="2">Protein containing Tetratricopeptide repeat (TPR) domain</fullName>
    </submittedName>
</protein>
<feature type="repeat" description="TPR" evidence="1">
    <location>
        <begin position="278"/>
        <end position="311"/>
    </location>
</feature>
<proteinExistence type="predicted"/>
<evidence type="ECO:0000313" key="2">
    <source>
        <dbReference type="EMBL" id="EHP30538.1"/>
    </source>
</evidence>
<dbReference type="STRING" id="929558.SMGD1_2015"/>
<evidence type="ECO:0000313" key="3">
    <source>
        <dbReference type="Proteomes" id="UP000006431"/>
    </source>
</evidence>
<gene>
    <name evidence="2" type="ORF">SMGD1_2015</name>
</gene>
<dbReference type="AlphaFoldDB" id="B6BJ23"/>
<dbReference type="RefSeq" id="WP_008336008.1">
    <property type="nucleotide sequence ID" value="NZ_AFRZ01000001.1"/>
</dbReference>
<dbReference type="EMBL" id="AFRZ01000001">
    <property type="protein sequence ID" value="EHP30538.1"/>
    <property type="molecule type" value="Genomic_DNA"/>
</dbReference>
<reference evidence="2 3" key="1">
    <citation type="journal article" date="2012" name="Proc. Natl. Acad. Sci. U.S.A.">
        <title>Genome and physiology of a model Epsilonproteobacterium responsible for sulfide detoxification in marine oxygen depletion zones.</title>
        <authorList>
            <person name="Grote J."/>
            <person name="Schott T."/>
            <person name="Bruckner C.G."/>
            <person name="Glockner F.O."/>
            <person name="Jost G."/>
            <person name="Teeling H."/>
            <person name="Labrenz M."/>
            <person name="Jurgens K."/>
        </authorList>
    </citation>
    <scope>NUCLEOTIDE SEQUENCE [LARGE SCALE GENOMIC DNA]</scope>
    <source>
        <strain evidence="2 3">GD1</strain>
    </source>
</reference>
<dbReference type="InterPro" id="IPR011990">
    <property type="entry name" value="TPR-like_helical_dom_sf"/>
</dbReference>
<dbReference type="SUPFAM" id="SSF48452">
    <property type="entry name" value="TPR-like"/>
    <property type="match status" value="1"/>
</dbReference>
<dbReference type="Proteomes" id="UP000006431">
    <property type="component" value="Unassembled WGS sequence"/>
</dbReference>
<keyword evidence="1" id="KW-0802">TPR repeat</keyword>
<name>B6BJ23_SULGG</name>
<dbReference type="SMART" id="SM00028">
    <property type="entry name" value="TPR"/>
    <property type="match status" value="3"/>
</dbReference>
<accession>H1FWW2</accession>
<dbReference type="PROSITE" id="PS50005">
    <property type="entry name" value="TPR"/>
    <property type="match status" value="1"/>
</dbReference>
<comment type="caution">
    <text evidence="2">The sequence shown here is derived from an EMBL/GenBank/DDBJ whole genome shotgun (WGS) entry which is preliminary data.</text>
</comment>
<evidence type="ECO:0000256" key="1">
    <source>
        <dbReference type="PROSITE-ProRule" id="PRU00339"/>
    </source>
</evidence>
<dbReference type="HOGENOM" id="CLU_602570_0_0_7"/>